<evidence type="ECO:0000256" key="1">
    <source>
        <dbReference type="SAM" id="MobiDB-lite"/>
    </source>
</evidence>
<keyword evidence="2" id="KW-1133">Transmembrane helix</keyword>
<feature type="transmembrane region" description="Helical" evidence="2">
    <location>
        <begin position="16"/>
        <end position="34"/>
    </location>
</feature>
<dbReference type="OrthoDB" id="387637at2759"/>
<keyword evidence="4" id="KW-1185">Reference proteome</keyword>
<keyword evidence="2" id="KW-0472">Membrane</keyword>
<proteinExistence type="predicted"/>
<sequence>MIGLGKNQKKEKQKCFLFKITFILSVFLWIYQYGNYGCKINRTLDRHTIEIIKEIRKNRLLSKHELSNTEYEESDNEQLQSNTKKVLYKEEGNKLEKEEERKNSTTKRGSKENNEGIKRNDLKKVNKLKSEEAQKVIPQSGKALKKEELEKDDEKNENTSKKKEVKKGEEKNENTSKKKEVKDSDEKNVYTSKEEVKNDGEECDNALEGENEIVNTSKEEGIKNDDEECDNALEGEGETVQINKDELLEHIKTLVEKKRRDRLSACDEKFDSSEDYFKLGCEDESINEEKVARTYSKLKKYTVSGWKKFKKIWKKIDVISKLTNMLDLFVEKQMFKVNAKIDEYKKNPNMNKKTLWLMRIRYRILFFLIPLIIFSVGIFVFNTQSGFISFLGGILISIGISWVMRAIKKMVKYQFHKQGIEKPDTADYIILLEKFLMKFESEEEDPGEENADGEKAGGESVGGESVGGESVCGENADGENADGENADGENADEVNADEVNADGENADEVNADGGNADGENADEVNADEVNADGENVEGE</sequence>
<comment type="caution">
    <text evidence="3">The sequence shown here is derived from an EMBL/GenBank/DDBJ whole genome shotgun (WGS) entry which is preliminary data.</text>
</comment>
<feature type="compositionally biased region" description="Acidic residues" evidence="1">
    <location>
        <begin position="519"/>
        <end position="539"/>
    </location>
</feature>
<keyword evidence="2" id="KW-0812">Transmembrane</keyword>
<evidence type="ECO:0000313" key="4">
    <source>
        <dbReference type="Proteomes" id="UP000195521"/>
    </source>
</evidence>
<feature type="compositionally biased region" description="Basic and acidic residues" evidence="1">
    <location>
        <begin position="144"/>
        <end position="200"/>
    </location>
</feature>
<evidence type="ECO:0000256" key="2">
    <source>
        <dbReference type="SAM" id="Phobius"/>
    </source>
</evidence>
<protein>
    <submittedName>
        <fullName evidence="3">Uncharacterized protein</fullName>
    </submittedName>
</protein>
<accession>A0A1Y1JG49</accession>
<dbReference type="RefSeq" id="XP_028542002.1">
    <property type="nucleotide sequence ID" value="XM_028686201.1"/>
</dbReference>
<feature type="transmembrane region" description="Helical" evidence="2">
    <location>
        <begin position="360"/>
        <end position="381"/>
    </location>
</feature>
<reference evidence="4" key="1">
    <citation type="submission" date="2017-04" db="EMBL/GenBank/DDBJ databases">
        <title>Plasmodium gonderi genome.</title>
        <authorList>
            <person name="Arisue N."/>
            <person name="Honma H."/>
            <person name="Kawai S."/>
            <person name="Tougan T."/>
            <person name="Tanabe K."/>
            <person name="Horii T."/>
        </authorList>
    </citation>
    <scope>NUCLEOTIDE SEQUENCE [LARGE SCALE GENOMIC DNA]</scope>
    <source>
        <strain evidence="4">ATCC 30045</strain>
    </source>
</reference>
<dbReference type="OMA" id="KMQPVKM"/>
<dbReference type="GeneID" id="39746124"/>
<dbReference type="Proteomes" id="UP000195521">
    <property type="component" value="Unassembled WGS sequence"/>
</dbReference>
<feature type="compositionally biased region" description="Basic and acidic residues" evidence="1">
    <location>
        <begin position="87"/>
        <end position="134"/>
    </location>
</feature>
<feature type="region of interest" description="Disordered" evidence="1">
    <location>
        <begin position="67"/>
        <end position="224"/>
    </location>
</feature>
<dbReference type="AlphaFoldDB" id="A0A1Y1JG49"/>
<name>A0A1Y1JG49_PLAGO</name>
<organism evidence="3 4">
    <name type="scientific">Plasmodium gonderi</name>
    <dbReference type="NCBI Taxonomy" id="77519"/>
    <lineage>
        <taxon>Eukaryota</taxon>
        <taxon>Sar</taxon>
        <taxon>Alveolata</taxon>
        <taxon>Apicomplexa</taxon>
        <taxon>Aconoidasida</taxon>
        <taxon>Haemosporida</taxon>
        <taxon>Plasmodiidae</taxon>
        <taxon>Plasmodium</taxon>
        <taxon>Plasmodium (Plasmodium)</taxon>
    </lineage>
</organism>
<feature type="compositionally biased region" description="Acidic residues" evidence="1">
    <location>
        <begin position="476"/>
        <end position="510"/>
    </location>
</feature>
<feature type="transmembrane region" description="Helical" evidence="2">
    <location>
        <begin position="387"/>
        <end position="407"/>
    </location>
</feature>
<feature type="compositionally biased region" description="Acidic residues" evidence="1">
    <location>
        <begin position="441"/>
        <end position="451"/>
    </location>
</feature>
<feature type="compositionally biased region" description="Acidic residues" evidence="1">
    <location>
        <begin position="201"/>
        <end position="211"/>
    </location>
</feature>
<feature type="region of interest" description="Disordered" evidence="1">
    <location>
        <begin position="441"/>
        <end position="539"/>
    </location>
</feature>
<dbReference type="EMBL" id="BDQF01000004">
    <property type="protein sequence ID" value="GAW79413.1"/>
    <property type="molecule type" value="Genomic_DNA"/>
</dbReference>
<gene>
    <name evidence="3" type="ORF">PGO_040120</name>
</gene>
<evidence type="ECO:0000313" key="3">
    <source>
        <dbReference type="EMBL" id="GAW79413.1"/>
    </source>
</evidence>